<dbReference type="PANTHER" id="PTHR10380">
    <property type="entry name" value="CUTICLE PROTEIN"/>
    <property type="match status" value="1"/>
</dbReference>
<evidence type="ECO:0000313" key="3">
    <source>
        <dbReference type="EMBL" id="KAH9424796.1"/>
    </source>
</evidence>
<feature type="region of interest" description="Disordered" evidence="2">
    <location>
        <begin position="34"/>
        <end position="100"/>
    </location>
</feature>
<comment type="caution">
    <text evidence="3">The sequence shown here is derived from an EMBL/GenBank/DDBJ whole genome shotgun (WGS) entry which is preliminary data.</text>
</comment>
<feature type="compositionally biased region" description="Low complexity" evidence="2">
    <location>
        <begin position="56"/>
        <end position="78"/>
    </location>
</feature>
<organism evidence="3 4">
    <name type="scientific">Dermatophagoides pteronyssinus</name>
    <name type="common">European house dust mite</name>
    <dbReference type="NCBI Taxonomy" id="6956"/>
    <lineage>
        <taxon>Eukaryota</taxon>
        <taxon>Metazoa</taxon>
        <taxon>Ecdysozoa</taxon>
        <taxon>Arthropoda</taxon>
        <taxon>Chelicerata</taxon>
        <taxon>Arachnida</taxon>
        <taxon>Acari</taxon>
        <taxon>Acariformes</taxon>
        <taxon>Sarcoptiformes</taxon>
        <taxon>Astigmata</taxon>
        <taxon>Psoroptidia</taxon>
        <taxon>Analgoidea</taxon>
        <taxon>Pyroglyphidae</taxon>
        <taxon>Dermatophagoidinae</taxon>
        <taxon>Dermatophagoides</taxon>
    </lineage>
</organism>
<dbReference type="Proteomes" id="UP000887458">
    <property type="component" value="Unassembled WGS sequence"/>
</dbReference>
<dbReference type="EMBL" id="NJHN03000026">
    <property type="protein sequence ID" value="KAH9424796.1"/>
    <property type="molecule type" value="Genomic_DNA"/>
</dbReference>
<keyword evidence="1" id="KW-0193">Cuticle</keyword>
<evidence type="ECO:0000256" key="1">
    <source>
        <dbReference type="PROSITE-ProRule" id="PRU00497"/>
    </source>
</evidence>
<evidence type="ECO:0000313" key="4">
    <source>
        <dbReference type="Proteomes" id="UP000887458"/>
    </source>
</evidence>
<dbReference type="InterPro" id="IPR000618">
    <property type="entry name" value="Insect_cuticle"/>
</dbReference>
<name>A0ABQ8JR90_DERPT</name>
<gene>
    <name evidence="3" type="ORF">DERP_012780</name>
</gene>
<protein>
    <submittedName>
        <fullName evidence="3">Uncharacterized protein</fullName>
    </submittedName>
</protein>
<feature type="compositionally biased region" description="Polar residues" evidence="2">
    <location>
        <begin position="84"/>
        <end position="96"/>
    </location>
</feature>
<keyword evidence="4" id="KW-1185">Reference proteome</keyword>
<accession>A0ABQ8JR90</accession>
<dbReference type="PROSITE" id="PS51155">
    <property type="entry name" value="CHIT_BIND_RR_2"/>
    <property type="match status" value="1"/>
</dbReference>
<dbReference type="Pfam" id="PF00379">
    <property type="entry name" value="Chitin_bind_4"/>
    <property type="match status" value="1"/>
</dbReference>
<reference evidence="3 4" key="2">
    <citation type="journal article" date="2022" name="Mol. Biol. Evol.">
        <title>Comparative Genomics Reveals Insights into the Divergent Evolution of Astigmatic Mites and Household Pest Adaptations.</title>
        <authorList>
            <person name="Xiong Q."/>
            <person name="Wan A.T."/>
            <person name="Liu X."/>
            <person name="Fung C.S."/>
            <person name="Xiao X."/>
            <person name="Malainual N."/>
            <person name="Hou J."/>
            <person name="Wang L."/>
            <person name="Wang M."/>
            <person name="Yang K.Y."/>
            <person name="Cui Y."/>
            <person name="Leung E.L."/>
            <person name="Nong W."/>
            <person name="Shin S.K."/>
            <person name="Au S.W."/>
            <person name="Jeong K.Y."/>
            <person name="Chew F.T."/>
            <person name="Hui J.H."/>
            <person name="Leung T.F."/>
            <person name="Tungtrongchitr A."/>
            <person name="Zhong N."/>
            <person name="Liu Z."/>
            <person name="Tsui S.K."/>
        </authorList>
    </citation>
    <scope>NUCLEOTIDE SEQUENCE [LARGE SCALE GENOMIC DNA]</scope>
    <source>
        <strain evidence="3">Derp</strain>
    </source>
</reference>
<reference evidence="3 4" key="1">
    <citation type="journal article" date="2018" name="J. Allergy Clin. Immunol.">
        <title>High-quality assembly of Dermatophagoides pteronyssinus genome and transcriptome reveals a wide range of novel allergens.</title>
        <authorList>
            <person name="Liu X.Y."/>
            <person name="Yang K.Y."/>
            <person name="Wang M.Q."/>
            <person name="Kwok J.S."/>
            <person name="Zeng X."/>
            <person name="Yang Z."/>
            <person name="Xiao X.J."/>
            <person name="Lau C.P."/>
            <person name="Li Y."/>
            <person name="Huang Z.M."/>
            <person name="Ba J.G."/>
            <person name="Yim A.K."/>
            <person name="Ouyang C.Y."/>
            <person name="Ngai S.M."/>
            <person name="Chan T.F."/>
            <person name="Leung E.L."/>
            <person name="Liu L."/>
            <person name="Liu Z.G."/>
            <person name="Tsui S.K."/>
        </authorList>
    </citation>
    <scope>NUCLEOTIDE SEQUENCE [LARGE SCALE GENOMIC DNA]</scope>
    <source>
        <strain evidence="3">Derp</strain>
    </source>
</reference>
<feature type="compositionally biased region" description="Polar residues" evidence="2">
    <location>
        <begin position="35"/>
        <end position="45"/>
    </location>
</feature>
<proteinExistence type="predicted"/>
<evidence type="ECO:0000256" key="2">
    <source>
        <dbReference type="SAM" id="MobiDB-lite"/>
    </source>
</evidence>
<dbReference type="InterPro" id="IPR050468">
    <property type="entry name" value="Cuticle_Struct_Prot"/>
</dbReference>
<dbReference type="PANTHER" id="PTHR10380:SF235">
    <property type="entry name" value="CUTICULAR PROTEIN 73D, ISOFORM B"/>
    <property type="match status" value="1"/>
</dbReference>
<sequence>MTLAAAESNQIRFRRIQQPTARLLQQPRQIFIKPQPQQRYSLQKSSRQKSERKVAWTPWSTPSSPSLFRSSSSSSTTPKINVIDTGNTRQESWNQRASDDSPPGAYHWGYRWIDESGNQMFREETADGYGTVTGRYSFREYNGLIRIVEYIADENGYRTRIRSNEPGIVTSNPAGAQIIRFENENDIPA</sequence>